<dbReference type="InterPro" id="IPR011682">
    <property type="entry name" value="Glyco_hydro_38_C"/>
</dbReference>
<name>A0A4W5K9Y7_9TELE</name>
<dbReference type="PANTHER" id="PTHR11607">
    <property type="entry name" value="ALPHA-MANNOSIDASE"/>
    <property type="match status" value="1"/>
</dbReference>
<dbReference type="InterPro" id="IPR050843">
    <property type="entry name" value="Glycosyl_Hydrlase_38"/>
</dbReference>
<dbReference type="STRING" id="62062.ENSHHUP00000012767"/>
<keyword evidence="3" id="KW-1185">Reference proteome</keyword>
<dbReference type="InterPro" id="IPR011013">
    <property type="entry name" value="Gal_mutarotase_sf_dom"/>
</dbReference>
<organism evidence="2 3">
    <name type="scientific">Hucho hucho</name>
    <name type="common">huchen</name>
    <dbReference type="NCBI Taxonomy" id="62062"/>
    <lineage>
        <taxon>Eukaryota</taxon>
        <taxon>Metazoa</taxon>
        <taxon>Chordata</taxon>
        <taxon>Craniata</taxon>
        <taxon>Vertebrata</taxon>
        <taxon>Euteleostomi</taxon>
        <taxon>Actinopterygii</taxon>
        <taxon>Neopterygii</taxon>
        <taxon>Teleostei</taxon>
        <taxon>Protacanthopterygii</taxon>
        <taxon>Salmoniformes</taxon>
        <taxon>Salmonidae</taxon>
        <taxon>Salmoninae</taxon>
        <taxon>Hucho</taxon>
    </lineage>
</organism>
<dbReference type="PANTHER" id="PTHR11607:SF28">
    <property type="entry name" value="EPIDIDYMIS-SPECIFIC ALPHA-MANNOSIDASE"/>
    <property type="match status" value="1"/>
</dbReference>
<sequence>MSRWRLSLGRSSLRSDSTSTGGNVNNFFLSVFGFHAPSFRSYYLFYIPSITSFSHTRLRAHSLIPHYTLVRCRCNIGWLTLTMSSVCREEADEDYSYSVITRVPQSFPRGRLCYRLEQSYSLGPLVVNTEAVLRTKTSLKNNRTLFTDDNGYQMMKRPSRMFVNDTVARNYYPMVRTAYIEDDSSRLVLLSERAHGASSQSEGELEVSVCILYEMRTLTHTHTTSTPCICPR</sequence>
<dbReference type="SUPFAM" id="SSF74650">
    <property type="entry name" value="Galactose mutarotase-like"/>
    <property type="match status" value="1"/>
</dbReference>
<protein>
    <recommendedName>
        <fullName evidence="1">Glycosyl hydrolase family 38 C-terminal domain-containing protein</fullName>
    </recommendedName>
</protein>
<dbReference type="Pfam" id="PF07748">
    <property type="entry name" value="Glyco_hydro_38C"/>
    <property type="match status" value="1"/>
</dbReference>
<dbReference type="AlphaFoldDB" id="A0A4W5K9Y7"/>
<reference evidence="3" key="1">
    <citation type="submission" date="2018-06" db="EMBL/GenBank/DDBJ databases">
        <title>Genome assembly of Danube salmon.</title>
        <authorList>
            <person name="Macqueen D.J."/>
            <person name="Gundappa M.K."/>
        </authorList>
    </citation>
    <scope>NUCLEOTIDE SEQUENCE [LARGE SCALE GENOMIC DNA]</scope>
</reference>
<dbReference type="Proteomes" id="UP000314982">
    <property type="component" value="Unassembled WGS sequence"/>
</dbReference>
<dbReference type="GO" id="GO:0006013">
    <property type="term" value="P:mannose metabolic process"/>
    <property type="evidence" value="ECO:0007669"/>
    <property type="project" value="InterPro"/>
</dbReference>
<reference evidence="2" key="2">
    <citation type="submission" date="2025-08" db="UniProtKB">
        <authorList>
            <consortium name="Ensembl"/>
        </authorList>
    </citation>
    <scope>IDENTIFICATION</scope>
</reference>
<dbReference type="GeneTree" id="ENSGT01030000234638"/>
<dbReference type="GO" id="GO:0005764">
    <property type="term" value="C:lysosome"/>
    <property type="evidence" value="ECO:0007669"/>
    <property type="project" value="TreeGrafter"/>
</dbReference>
<dbReference type="GO" id="GO:0004559">
    <property type="term" value="F:alpha-mannosidase activity"/>
    <property type="evidence" value="ECO:0007669"/>
    <property type="project" value="InterPro"/>
</dbReference>
<accession>A0A4W5K9Y7</accession>
<evidence type="ECO:0000259" key="1">
    <source>
        <dbReference type="Pfam" id="PF07748"/>
    </source>
</evidence>
<reference evidence="2" key="3">
    <citation type="submission" date="2025-09" db="UniProtKB">
        <authorList>
            <consortium name="Ensembl"/>
        </authorList>
    </citation>
    <scope>IDENTIFICATION</scope>
</reference>
<feature type="domain" description="Glycosyl hydrolase family 38 C-terminal" evidence="1">
    <location>
        <begin position="128"/>
        <end position="209"/>
    </location>
</feature>
<evidence type="ECO:0000313" key="2">
    <source>
        <dbReference type="Ensembl" id="ENSHHUP00000012767.1"/>
    </source>
</evidence>
<dbReference type="GO" id="GO:0030246">
    <property type="term" value="F:carbohydrate binding"/>
    <property type="evidence" value="ECO:0007669"/>
    <property type="project" value="InterPro"/>
</dbReference>
<dbReference type="Gene3D" id="2.70.98.30">
    <property type="entry name" value="Golgi alpha-mannosidase II, domain 4"/>
    <property type="match status" value="1"/>
</dbReference>
<evidence type="ECO:0000313" key="3">
    <source>
        <dbReference type="Proteomes" id="UP000314982"/>
    </source>
</evidence>
<proteinExistence type="predicted"/>
<dbReference type="Ensembl" id="ENSHHUT00000013180.1">
    <property type="protein sequence ID" value="ENSHHUP00000012767.1"/>
    <property type="gene ID" value="ENSHHUG00000007837.1"/>
</dbReference>